<dbReference type="InterPro" id="IPR050377">
    <property type="entry name" value="Radical_SAM_PqqE_MftC-like"/>
</dbReference>
<dbReference type="CDD" id="cd01335">
    <property type="entry name" value="Radical_SAM"/>
    <property type="match status" value="1"/>
</dbReference>
<keyword evidence="3" id="KW-0949">S-adenosyl-L-methionine</keyword>
<dbReference type="SFLD" id="SFLDG01067">
    <property type="entry name" value="SPASM/twitch_domain_containing"/>
    <property type="match status" value="1"/>
</dbReference>
<evidence type="ECO:0000259" key="7">
    <source>
        <dbReference type="PROSITE" id="PS50106"/>
    </source>
</evidence>
<dbReference type="PANTHER" id="PTHR11228">
    <property type="entry name" value="RADICAL SAM DOMAIN PROTEIN"/>
    <property type="match status" value="1"/>
</dbReference>
<dbReference type="RefSeq" id="WP_015326036.1">
    <property type="nucleotide sequence ID" value="NC_019978.1"/>
</dbReference>
<dbReference type="SUPFAM" id="SSF102114">
    <property type="entry name" value="Radical SAM enzymes"/>
    <property type="match status" value="1"/>
</dbReference>
<dbReference type="Gene3D" id="3.20.20.70">
    <property type="entry name" value="Aldolase class I"/>
    <property type="match status" value="1"/>
</dbReference>
<dbReference type="InterPro" id="IPR013785">
    <property type="entry name" value="Aldolase_TIM"/>
</dbReference>
<dbReference type="PROSITE" id="PS51918">
    <property type="entry name" value="RADICAL_SAM"/>
    <property type="match status" value="1"/>
</dbReference>
<dbReference type="PANTHER" id="PTHR11228:SF35">
    <property type="entry name" value="MOLYBDENUM COFACTOR BIOSYNTHESIS PROTEIN A-RELATED"/>
    <property type="match status" value="1"/>
</dbReference>
<name>L0K713_HALHC</name>
<evidence type="ECO:0000256" key="3">
    <source>
        <dbReference type="ARBA" id="ARBA00022691"/>
    </source>
</evidence>
<dbReference type="SUPFAM" id="SSF50156">
    <property type="entry name" value="PDZ domain-like"/>
    <property type="match status" value="1"/>
</dbReference>
<dbReference type="InterPro" id="IPR000385">
    <property type="entry name" value="MoaA_NifB_PqqE_Fe-S-bd_CS"/>
</dbReference>
<reference evidence="10" key="1">
    <citation type="submission" date="2012-02" db="EMBL/GenBank/DDBJ databases">
        <title>The complete genome of Halobacteroides halobius DSM 5150.</title>
        <authorList>
            <person name="Lucas S."/>
            <person name="Copeland A."/>
            <person name="Lapidus A."/>
            <person name="Glavina del Rio T."/>
            <person name="Dalin E."/>
            <person name="Tice H."/>
            <person name="Bruce D."/>
            <person name="Goodwin L."/>
            <person name="Pitluck S."/>
            <person name="Peters L."/>
            <person name="Mikhailova N."/>
            <person name="Gu W."/>
            <person name="Kyrpides N."/>
            <person name="Mavromatis K."/>
            <person name="Ivanova N."/>
            <person name="Brettin T."/>
            <person name="Detter J.C."/>
            <person name="Han C."/>
            <person name="Larimer F."/>
            <person name="Land M."/>
            <person name="Hauser L."/>
            <person name="Markowitz V."/>
            <person name="Cheng J.-F."/>
            <person name="Hugenholtz P."/>
            <person name="Woyke T."/>
            <person name="Wu D."/>
            <person name="Tindall B."/>
            <person name="Pomrenke H."/>
            <person name="Brambilla E."/>
            <person name="Klenk H.-P."/>
            <person name="Eisen J.A."/>
        </authorList>
    </citation>
    <scope>NUCLEOTIDE SEQUENCE [LARGE SCALE GENOMIC DNA]</scope>
    <source>
        <strain evidence="10">ATCC 35273 / DSM 5150 / MD-1</strain>
    </source>
</reference>
<keyword evidence="6" id="KW-0411">Iron-sulfur</keyword>
<dbReference type="GO" id="GO:0051539">
    <property type="term" value="F:4 iron, 4 sulfur cluster binding"/>
    <property type="evidence" value="ECO:0007669"/>
    <property type="project" value="UniProtKB-KW"/>
</dbReference>
<dbReference type="SFLD" id="SFLDS00029">
    <property type="entry name" value="Radical_SAM"/>
    <property type="match status" value="1"/>
</dbReference>
<dbReference type="InterPro" id="IPR007549">
    <property type="entry name" value="DUF512"/>
</dbReference>
<dbReference type="GO" id="GO:0046872">
    <property type="term" value="F:metal ion binding"/>
    <property type="evidence" value="ECO:0007669"/>
    <property type="project" value="UniProtKB-KW"/>
</dbReference>
<accession>L0K713</accession>
<protein>
    <submittedName>
        <fullName evidence="9">Radical SAM superfamily enzyme,PDZ domain-containing protein</fullName>
    </submittedName>
</protein>
<evidence type="ECO:0000256" key="1">
    <source>
        <dbReference type="ARBA" id="ARBA00001966"/>
    </source>
</evidence>
<feature type="domain" description="PDZ" evidence="7">
    <location>
        <begin position="253"/>
        <end position="317"/>
    </location>
</feature>
<evidence type="ECO:0000256" key="5">
    <source>
        <dbReference type="ARBA" id="ARBA00023004"/>
    </source>
</evidence>
<keyword evidence="10" id="KW-1185">Reference proteome</keyword>
<evidence type="ECO:0000313" key="9">
    <source>
        <dbReference type="EMBL" id="AGB40310.1"/>
    </source>
</evidence>
<keyword evidence="5" id="KW-0408">Iron</keyword>
<dbReference type="eggNOG" id="COG0535">
    <property type="taxonomic scope" value="Bacteria"/>
</dbReference>
<dbReference type="Proteomes" id="UP000010880">
    <property type="component" value="Chromosome"/>
</dbReference>
<dbReference type="PROSITE" id="PS01305">
    <property type="entry name" value="MOAA_NIFB_PQQE"/>
    <property type="match status" value="1"/>
</dbReference>
<evidence type="ECO:0000256" key="2">
    <source>
        <dbReference type="ARBA" id="ARBA00022485"/>
    </source>
</evidence>
<dbReference type="HOGENOM" id="CLU_610803_0_0_9"/>
<evidence type="ECO:0000256" key="4">
    <source>
        <dbReference type="ARBA" id="ARBA00022723"/>
    </source>
</evidence>
<sequence>MITIEYSEQQLAILSAQKYNILPVTSACNVNCLFCSHQGNPAEVETFSKGHRPLVEVKELISMLDHRQKIVIGESITRICEGEPTTHPQFSQIMKLLRDRFPDTPIKLTTNGTRLTEENIDLLSKLNPIEINLSLNSATLEGRDKLMNDRQGAMVLKAMQKLEQLNIKYHGSIVAMPHQVGWDDLEETISYLNQTGAKTIRVFLPGYTKYSPEYMKFELSLWQDLQEFIEECKSNYQVPITLEPTEITNLNALVEGAILNSPADKAGIKRGDRILKVNNQPVFSRVDAFYKLTKAEEPMVILERSGEEIEIRVKKEKGEKPGIVVSYDLAPDLIERIKKIIRSYRADKVLILTSQLAEARLKLASDSLKPDNTTEIKILAVENQFFAGSILSAGLLTVDDFKQRLRGYQGALAIYDLVLLPQIAFDFAGYDLVGERYHQLEDEFEIEMELV</sequence>
<keyword evidence="4" id="KW-0479">Metal-binding</keyword>
<dbReference type="InterPro" id="IPR041489">
    <property type="entry name" value="PDZ_6"/>
</dbReference>
<evidence type="ECO:0000313" key="10">
    <source>
        <dbReference type="Proteomes" id="UP000010880"/>
    </source>
</evidence>
<dbReference type="Pfam" id="PF17820">
    <property type="entry name" value="PDZ_6"/>
    <property type="match status" value="1"/>
</dbReference>
<dbReference type="InterPro" id="IPR058240">
    <property type="entry name" value="rSAM_sf"/>
</dbReference>
<dbReference type="EMBL" id="CP003359">
    <property type="protein sequence ID" value="AGB40310.1"/>
    <property type="molecule type" value="Genomic_DNA"/>
</dbReference>
<dbReference type="InterPro" id="IPR006638">
    <property type="entry name" value="Elp3/MiaA/NifB-like_rSAM"/>
</dbReference>
<dbReference type="AlphaFoldDB" id="L0K713"/>
<evidence type="ECO:0000256" key="6">
    <source>
        <dbReference type="ARBA" id="ARBA00023014"/>
    </source>
</evidence>
<dbReference type="OrthoDB" id="2110487at2"/>
<dbReference type="SMART" id="SM00729">
    <property type="entry name" value="Elp3"/>
    <property type="match status" value="1"/>
</dbReference>
<dbReference type="InterPro" id="IPR007197">
    <property type="entry name" value="rSAM"/>
</dbReference>
<gene>
    <name evidence="9" type="ordered locus">Halha_0299</name>
</gene>
<dbReference type="InterPro" id="IPR001478">
    <property type="entry name" value="PDZ"/>
</dbReference>
<comment type="cofactor">
    <cofactor evidence="1">
        <name>[4Fe-4S] cluster</name>
        <dbReference type="ChEBI" id="CHEBI:49883"/>
    </cofactor>
</comment>
<evidence type="ECO:0000259" key="8">
    <source>
        <dbReference type="PROSITE" id="PS51918"/>
    </source>
</evidence>
<organism evidence="9 10">
    <name type="scientific">Halobacteroides halobius (strain ATCC 35273 / DSM 5150 / MD-1)</name>
    <dbReference type="NCBI Taxonomy" id="748449"/>
    <lineage>
        <taxon>Bacteria</taxon>
        <taxon>Bacillati</taxon>
        <taxon>Bacillota</taxon>
        <taxon>Clostridia</taxon>
        <taxon>Halanaerobiales</taxon>
        <taxon>Halobacteroidaceae</taxon>
        <taxon>Halobacteroides</taxon>
    </lineage>
</organism>
<dbReference type="GO" id="GO:0032324">
    <property type="term" value="P:molybdopterin cofactor biosynthetic process"/>
    <property type="evidence" value="ECO:0007669"/>
    <property type="project" value="UniProtKB-ARBA"/>
</dbReference>
<dbReference type="SMART" id="SM00228">
    <property type="entry name" value="PDZ"/>
    <property type="match status" value="1"/>
</dbReference>
<proteinExistence type="predicted"/>
<dbReference type="Pfam" id="PF04055">
    <property type="entry name" value="Radical_SAM"/>
    <property type="match status" value="1"/>
</dbReference>
<dbReference type="STRING" id="748449.Halha_0299"/>
<keyword evidence="2" id="KW-0004">4Fe-4S</keyword>
<dbReference type="Pfam" id="PF04459">
    <property type="entry name" value="DUF512"/>
    <property type="match status" value="1"/>
</dbReference>
<dbReference type="Gene3D" id="2.30.42.10">
    <property type="match status" value="1"/>
</dbReference>
<dbReference type="KEGG" id="hhl:Halha_0299"/>
<dbReference type="InterPro" id="IPR036034">
    <property type="entry name" value="PDZ_sf"/>
</dbReference>
<dbReference type="PROSITE" id="PS50106">
    <property type="entry name" value="PDZ"/>
    <property type="match status" value="1"/>
</dbReference>
<dbReference type="GO" id="GO:0003824">
    <property type="term" value="F:catalytic activity"/>
    <property type="evidence" value="ECO:0007669"/>
    <property type="project" value="InterPro"/>
</dbReference>
<feature type="domain" description="Radical SAM core" evidence="8">
    <location>
        <begin position="14"/>
        <end position="239"/>
    </location>
</feature>